<evidence type="ECO:0000256" key="10">
    <source>
        <dbReference type="SAM" id="MobiDB-lite"/>
    </source>
</evidence>
<keyword evidence="11" id="KW-0732">Signal</keyword>
<dbReference type="GO" id="GO:0055085">
    <property type="term" value="P:transmembrane transport"/>
    <property type="evidence" value="ECO:0007669"/>
    <property type="project" value="InterPro"/>
</dbReference>
<dbReference type="GO" id="GO:0098797">
    <property type="term" value="C:plasma membrane protein complex"/>
    <property type="evidence" value="ECO:0007669"/>
    <property type="project" value="TreeGrafter"/>
</dbReference>
<dbReference type="Proteomes" id="UP000568106">
    <property type="component" value="Unassembled WGS sequence"/>
</dbReference>
<accession>A0A7W8IEU3</accession>
<dbReference type="InterPro" id="IPR037682">
    <property type="entry name" value="TonB_C"/>
</dbReference>
<keyword evidence="3" id="KW-0813">Transport</keyword>
<comment type="caution">
    <text evidence="13">The sequence shown here is derived from an EMBL/GenBank/DDBJ whole genome shotgun (WGS) entry which is preliminary data.</text>
</comment>
<dbReference type="Gene3D" id="3.30.1150.10">
    <property type="match status" value="1"/>
</dbReference>
<feature type="domain" description="TonB C-terminal" evidence="12">
    <location>
        <begin position="79"/>
        <end position="165"/>
    </location>
</feature>
<dbReference type="SUPFAM" id="SSF74653">
    <property type="entry name" value="TolA/TonB C-terminal domain"/>
    <property type="match status" value="1"/>
</dbReference>
<evidence type="ECO:0000256" key="8">
    <source>
        <dbReference type="ARBA" id="ARBA00022989"/>
    </source>
</evidence>
<gene>
    <name evidence="13" type="ORF">HDF09_000510</name>
</gene>
<keyword evidence="7" id="KW-0653">Protein transport</keyword>
<protein>
    <submittedName>
        <fullName evidence="13">TonB family protein</fullName>
    </submittedName>
</protein>
<dbReference type="EMBL" id="JACHDY010000001">
    <property type="protein sequence ID" value="MBB5315860.1"/>
    <property type="molecule type" value="Genomic_DNA"/>
</dbReference>
<dbReference type="PANTHER" id="PTHR33446:SF2">
    <property type="entry name" value="PROTEIN TONB"/>
    <property type="match status" value="1"/>
</dbReference>
<evidence type="ECO:0000256" key="6">
    <source>
        <dbReference type="ARBA" id="ARBA00022692"/>
    </source>
</evidence>
<evidence type="ECO:0000256" key="3">
    <source>
        <dbReference type="ARBA" id="ARBA00022448"/>
    </source>
</evidence>
<evidence type="ECO:0000256" key="11">
    <source>
        <dbReference type="SAM" id="SignalP"/>
    </source>
</evidence>
<dbReference type="GO" id="GO:0015031">
    <property type="term" value="P:protein transport"/>
    <property type="evidence" value="ECO:0007669"/>
    <property type="project" value="UniProtKB-KW"/>
</dbReference>
<dbReference type="NCBIfam" id="TIGR01352">
    <property type="entry name" value="tonB_Cterm"/>
    <property type="match status" value="1"/>
</dbReference>
<dbReference type="GO" id="GO:0031992">
    <property type="term" value="F:energy transducer activity"/>
    <property type="evidence" value="ECO:0007669"/>
    <property type="project" value="TreeGrafter"/>
</dbReference>
<keyword evidence="6" id="KW-0812">Transmembrane</keyword>
<keyword evidence="5" id="KW-0997">Cell inner membrane</keyword>
<keyword evidence="9" id="KW-0472">Membrane</keyword>
<dbReference type="AlphaFoldDB" id="A0A7W8IEU3"/>
<evidence type="ECO:0000256" key="1">
    <source>
        <dbReference type="ARBA" id="ARBA00004383"/>
    </source>
</evidence>
<feature type="chain" id="PRO_5030942778" evidence="11">
    <location>
        <begin position="23"/>
        <end position="167"/>
    </location>
</feature>
<keyword evidence="8" id="KW-1133">Transmembrane helix</keyword>
<feature type="region of interest" description="Disordered" evidence="10">
    <location>
        <begin position="33"/>
        <end position="54"/>
    </location>
</feature>
<evidence type="ECO:0000256" key="4">
    <source>
        <dbReference type="ARBA" id="ARBA00022475"/>
    </source>
</evidence>
<dbReference type="PANTHER" id="PTHR33446">
    <property type="entry name" value="PROTEIN TONB-RELATED"/>
    <property type="match status" value="1"/>
</dbReference>
<reference evidence="13" key="1">
    <citation type="submission" date="2020-08" db="EMBL/GenBank/DDBJ databases">
        <title>Genomic Encyclopedia of Type Strains, Phase IV (KMG-V): Genome sequencing to study the core and pangenomes of soil and plant-associated prokaryotes.</title>
        <authorList>
            <person name="Whitman W."/>
        </authorList>
    </citation>
    <scope>NUCLEOTIDE SEQUENCE [LARGE SCALE GENOMIC DNA]</scope>
    <source>
        <strain evidence="13">M8UP27</strain>
    </source>
</reference>
<keyword evidence="4" id="KW-1003">Cell membrane</keyword>
<name>A0A7W8IEU3_9BACT</name>
<evidence type="ECO:0000256" key="5">
    <source>
        <dbReference type="ARBA" id="ARBA00022519"/>
    </source>
</evidence>
<proteinExistence type="inferred from homology"/>
<evidence type="ECO:0000256" key="2">
    <source>
        <dbReference type="ARBA" id="ARBA00006555"/>
    </source>
</evidence>
<organism evidence="13 14">
    <name type="scientific">Tunturiibacter empetritectus</name>
    <dbReference type="NCBI Taxonomy" id="3069691"/>
    <lineage>
        <taxon>Bacteria</taxon>
        <taxon>Pseudomonadati</taxon>
        <taxon>Acidobacteriota</taxon>
        <taxon>Terriglobia</taxon>
        <taxon>Terriglobales</taxon>
        <taxon>Acidobacteriaceae</taxon>
        <taxon>Tunturiibacter</taxon>
    </lineage>
</organism>
<evidence type="ECO:0000313" key="13">
    <source>
        <dbReference type="EMBL" id="MBB5315860.1"/>
    </source>
</evidence>
<evidence type="ECO:0000259" key="12">
    <source>
        <dbReference type="Pfam" id="PF03544"/>
    </source>
</evidence>
<dbReference type="InterPro" id="IPR006260">
    <property type="entry name" value="TonB/TolA_C"/>
</dbReference>
<feature type="signal peptide" evidence="11">
    <location>
        <begin position="1"/>
        <end position="22"/>
    </location>
</feature>
<evidence type="ECO:0000256" key="7">
    <source>
        <dbReference type="ARBA" id="ARBA00022927"/>
    </source>
</evidence>
<keyword evidence="14" id="KW-1185">Reference proteome</keyword>
<comment type="similarity">
    <text evidence="2">Belongs to the TonB family.</text>
</comment>
<dbReference type="InterPro" id="IPR051045">
    <property type="entry name" value="TonB-dependent_transducer"/>
</dbReference>
<evidence type="ECO:0000256" key="9">
    <source>
        <dbReference type="ARBA" id="ARBA00023136"/>
    </source>
</evidence>
<sequence length="167" mass="18127">MTATKLSVITFLIGFTVQTALANPALAFAQQAPPAASSAESKKPDPQANPKQSLPNPDFFGIYHAGDGVTPPKLIFSVEPEFSEKARKKKIHGNCLVSLIVRTDGTTTDIHVTKSAADAVSMKEREAALTLDENAVKVVAQYRFTPATYRGTPVPYRMTVEVNYQIF</sequence>
<dbReference type="Pfam" id="PF03544">
    <property type="entry name" value="TonB_C"/>
    <property type="match status" value="1"/>
</dbReference>
<evidence type="ECO:0000313" key="14">
    <source>
        <dbReference type="Proteomes" id="UP000568106"/>
    </source>
</evidence>
<comment type="subcellular location">
    <subcellularLocation>
        <location evidence="1">Cell inner membrane</location>
        <topology evidence="1">Single-pass membrane protein</topology>
        <orientation evidence="1">Periplasmic side</orientation>
    </subcellularLocation>
</comment>